<evidence type="ECO:0000313" key="3">
    <source>
        <dbReference type="EMBL" id="SFR36236.1"/>
    </source>
</evidence>
<dbReference type="PANTHER" id="PTHR19136:SF86">
    <property type="entry name" value="ADENOSYLCOBINAMIDE-PHOSPHATE GUANYLYLTRANSFERASE"/>
    <property type="match status" value="1"/>
</dbReference>
<dbReference type="STRING" id="555875.SAMN04488124_0743"/>
<organism evidence="3 4">
    <name type="scientific">Halogeometricum limi</name>
    <dbReference type="NCBI Taxonomy" id="555875"/>
    <lineage>
        <taxon>Archaea</taxon>
        <taxon>Methanobacteriati</taxon>
        <taxon>Methanobacteriota</taxon>
        <taxon>Stenosarchaea group</taxon>
        <taxon>Halobacteria</taxon>
        <taxon>Halobacteriales</taxon>
        <taxon>Haloferacaceae</taxon>
        <taxon>Halogeometricum</taxon>
    </lineage>
</organism>
<dbReference type="Gene3D" id="3.90.550.10">
    <property type="entry name" value="Spore Coat Polysaccharide Biosynthesis Protein SpsA, Chain A"/>
    <property type="match status" value="1"/>
</dbReference>
<dbReference type="Proteomes" id="UP000243250">
    <property type="component" value="Unassembled WGS sequence"/>
</dbReference>
<dbReference type="PANTHER" id="PTHR19136">
    <property type="entry name" value="MOLYBDENUM COFACTOR GUANYLYLTRANSFERASE"/>
    <property type="match status" value="1"/>
</dbReference>
<dbReference type="InterPro" id="IPR025877">
    <property type="entry name" value="MobA-like_NTP_Trfase"/>
</dbReference>
<dbReference type="GO" id="GO:0016779">
    <property type="term" value="F:nucleotidyltransferase activity"/>
    <property type="evidence" value="ECO:0007669"/>
    <property type="project" value="UniProtKB-KW"/>
</dbReference>
<reference evidence="4" key="1">
    <citation type="submission" date="2016-10" db="EMBL/GenBank/DDBJ databases">
        <authorList>
            <person name="Varghese N."/>
            <person name="Submissions S."/>
        </authorList>
    </citation>
    <scope>NUCLEOTIDE SEQUENCE [LARGE SCALE GENOMIC DNA]</scope>
    <source>
        <strain evidence="4">CGMCC 1.8711</strain>
    </source>
</reference>
<keyword evidence="1 3" id="KW-0808">Transferase</keyword>
<dbReference type="RefSeq" id="WP_089876843.1">
    <property type="nucleotide sequence ID" value="NZ_FOYS01000001.1"/>
</dbReference>
<feature type="domain" description="MobA-like NTP transferase" evidence="2">
    <location>
        <begin position="2"/>
        <end position="122"/>
    </location>
</feature>
<gene>
    <name evidence="3" type="ORF">SAMN04488124_0743</name>
</gene>
<dbReference type="Pfam" id="PF12804">
    <property type="entry name" value="NTP_transf_3"/>
    <property type="match status" value="1"/>
</dbReference>
<name>A0A1I6G230_9EURY</name>
<protein>
    <submittedName>
        <fullName evidence="3">Adenosylcobinamide-phosphate guanylyltransferase</fullName>
    </submittedName>
</protein>
<keyword evidence="3" id="KW-0548">Nucleotidyltransferase</keyword>
<evidence type="ECO:0000256" key="1">
    <source>
        <dbReference type="ARBA" id="ARBA00022679"/>
    </source>
</evidence>
<proteinExistence type="predicted"/>
<dbReference type="SUPFAM" id="SSF53448">
    <property type="entry name" value="Nucleotide-diphospho-sugar transferases"/>
    <property type="match status" value="1"/>
</dbReference>
<dbReference type="InterPro" id="IPR029044">
    <property type="entry name" value="Nucleotide-diphossugar_trans"/>
</dbReference>
<dbReference type="EMBL" id="FOYS01000001">
    <property type="protein sequence ID" value="SFR36236.1"/>
    <property type="molecule type" value="Genomic_DNA"/>
</dbReference>
<dbReference type="AlphaFoldDB" id="A0A1I6G230"/>
<evidence type="ECO:0000313" key="4">
    <source>
        <dbReference type="Proteomes" id="UP000243250"/>
    </source>
</evidence>
<accession>A0A1I6G230</accession>
<keyword evidence="4" id="KW-1185">Reference proteome</keyword>
<sequence>MCGGRGTRLGGETEKPLVPVRGVPMVQRVLSALDGSRAETVYAAVSPATPETARFLESVESRTVSVVETAGTGYVSDLSTALGVVDGPAVTVAADLPLLAADHVDDAIDAARSAGADDASTAPSSVTVCVPADLKRRLGVSVDTAFDHDGRSVAPTGLNVVAGETDIVQLTCDDRLAVNVNRPRDLELAEARCD</sequence>
<evidence type="ECO:0000259" key="2">
    <source>
        <dbReference type="Pfam" id="PF12804"/>
    </source>
</evidence>
<dbReference type="OrthoDB" id="9782at2157"/>